<evidence type="ECO:0000256" key="1">
    <source>
        <dbReference type="ARBA" id="ARBA00022741"/>
    </source>
</evidence>
<evidence type="ECO:0000313" key="3">
    <source>
        <dbReference type="EMBL" id="KAK9275981.1"/>
    </source>
</evidence>
<accession>A0AAP0WRM5</accession>
<dbReference type="EMBL" id="JBBPBK010000011">
    <property type="protein sequence ID" value="KAK9275981.1"/>
    <property type="molecule type" value="Genomic_DNA"/>
</dbReference>
<feature type="compositionally biased region" description="Low complexity" evidence="2">
    <location>
        <begin position="19"/>
        <end position="30"/>
    </location>
</feature>
<feature type="region of interest" description="Disordered" evidence="2">
    <location>
        <begin position="1"/>
        <end position="86"/>
    </location>
</feature>
<dbReference type="Proteomes" id="UP001415857">
    <property type="component" value="Unassembled WGS sequence"/>
</dbReference>
<comment type="caution">
    <text evidence="3">The sequence shown here is derived from an EMBL/GenBank/DDBJ whole genome shotgun (WGS) entry which is preliminary data.</text>
</comment>
<dbReference type="GO" id="GO:0004824">
    <property type="term" value="F:lysine-tRNA ligase activity"/>
    <property type="evidence" value="ECO:0007669"/>
    <property type="project" value="TreeGrafter"/>
</dbReference>
<name>A0AAP0WRM5_LIQFO</name>
<evidence type="ECO:0000313" key="4">
    <source>
        <dbReference type="Proteomes" id="UP001415857"/>
    </source>
</evidence>
<dbReference type="PANTHER" id="PTHR42918:SF9">
    <property type="entry name" value="LYSINE--TRNA LIGASE"/>
    <property type="match status" value="1"/>
</dbReference>
<reference evidence="3 4" key="1">
    <citation type="journal article" date="2024" name="Plant J.">
        <title>Genome sequences and population genomics reveal climatic adaptation and genomic divergence between two closely related sweetgum species.</title>
        <authorList>
            <person name="Xu W.Q."/>
            <person name="Ren C.Q."/>
            <person name="Zhang X.Y."/>
            <person name="Comes H.P."/>
            <person name="Liu X.H."/>
            <person name="Li Y.G."/>
            <person name="Kettle C.J."/>
            <person name="Jalonen R."/>
            <person name="Gaisberger H."/>
            <person name="Ma Y.Z."/>
            <person name="Qiu Y.X."/>
        </authorList>
    </citation>
    <scope>NUCLEOTIDE SEQUENCE [LARGE SCALE GENOMIC DNA]</scope>
    <source>
        <strain evidence="3">Hangzhou</strain>
    </source>
</reference>
<protein>
    <submittedName>
        <fullName evidence="3">Uncharacterized protein</fullName>
    </submittedName>
</protein>
<dbReference type="GO" id="GO:0000049">
    <property type="term" value="F:tRNA binding"/>
    <property type="evidence" value="ECO:0007669"/>
    <property type="project" value="TreeGrafter"/>
</dbReference>
<feature type="compositionally biased region" description="Basic and acidic residues" evidence="2">
    <location>
        <begin position="42"/>
        <end position="59"/>
    </location>
</feature>
<organism evidence="3 4">
    <name type="scientific">Liquidambar formosana</name>
    <name type="common">Formosan gum</name>
    <dbReference type="NCBI Taxonomy" id="63359"/>
    <lineage>
        <taxon>Eukaryota</taxon>
        <taxon>Viridiplantae</taxon>
        <taxon>Streptophyta</taxon>
        <taxon>Embryophyta</taxon>
        <taxon>Tracheophyta</taxon>
        <taxon>Spermatophyta</taxon>
        <taxon>Magnoliopsida</taxon>
        <taxon>eudicotyledons</taxon>
        <taxon>Gunneridae</taxon>
        <taxon>Pentapetalae</taxon>
        <taxon>Saxifragales</taxon>
        <taxon>Altingiaceae</taxon>
        <taxon>Liquidambar</taxon>
    </lineage>
</organism>
<dbReference type="AlphaFoldDB" id="A0AAP0WRM5"/>
<dbReference type="InterPro" id="IPR012340">
    <property type="entry name" value="NA-bd_OB-fold"/>
</dbReference>
<dbReference type="GO" id="GO:0005829">
    <property type="term" value="C:cytosol"/>
    <property type="evidence" value="ECO:0007669"/>
    <property type="project" value="TreeGrafter"/>
</dbReference>
<dbReference type="SUPFAM" id="SSF50249">
    <property type="entry name" value="Nucleic acid-binding proteins"/>
    <property type="match status" value="1"/>
</dbReference>
<gene>
    <name evidence="3" type="ORF">L1049_023257</name>
</gene>
<dbReference type="PANTHER" id="PTHR42918">
    <property type="entry name" value="LYSYL-TRNA SYNTHETASE"/>
    <property type="match status" value="1"/>
</dbReference>
<keyword evidence="1" id="KW-0547">Nucleotide-binding</keyword>
<sequence>MEGSAEETAKAVSDLSMDASSPSEPTASEETLSKNARKREAKIKQKEEERRRKEEDKARQTAAMANSKVQRPQAADDDDMDPTQYFENRLKAIATQKEAGKNPYPHKFFVSMSIVKYVEKYGSLDNGAHVEDDTISLAGRIMTKRSSSSKAVLL</sequence>
<dbReference type="GO" id="GO:0006430">
    <property type="term" value="P:lysyl-tRNA aminoacylation"/>
    <property type="evidence" value="ECO:0007669"/>
    <property type="project" value="TreeGrafter"/>
</dbReference>
<dbReference type="Gene3D" id="2.40.50.140">
    <property type="entry name" value="Nucleic acid-binding proteins"/>
    <property type="match status" value="1"/>
</dbReference>
<keyword evidence="4" id="KW-1185">Reference proteome</keyword>
<evidence type="ECO:0000256" key="2">
    <source>
        <dbReference type="SAM" id="MobiDB-lite"/>
    </source>
</evidence>
<proteinExistence type="predicted"/>